<dbReference type="RefSeq" id="WP_303494263.1">
    <property type="nucleotide sequence ID" value="NZ_JAUOPB010000060.1"/>
</dbReference>
<evidence type="ECO:0000313" key="1">
    <source>
        <dbReference type="EMBL" id="MDO6424950.1"/>
    </source>
</evidence>
<reference evidence="1" key="1">
    <citation type="submission" date="2023-07" db="EMBL/GenBank/DDBJ databases">
        <title>Genome content predicts the carbon catabolic preferences of heterotrophic bacteria.</title>
        <authorList>
            <person name="Gralka M."/>
        </authorList>
    </citation>
    <scope>NUCLEOTIDE SEQUENCE</scope>
    <source>
        <strain evidence="1">I3M17_2</strain>
    </source>
</reference>
<dbReference type="Gene3D" id="3.20.20.80">
    <property type="entry name" value="Glycosidases"/>
    <property type="match status" value="1"/>
</dbReference>
<feature type="non-terminal residue" evidence="1">
    <location>
        <position position="1"/>
    </location>
</feature>
<evidence type="ECO:0000313" key="2">
    <source>
        <dbReference type="Proteomes" id="UP001169760"/>
    </source>
</evidence>
<organism evidence="1 2">
    <name type="scientific">Saccharophagus degradans</name>
    <dbReference type="NCBI Taxonomy" id="86304"/>
    <lineage>
        <taxon>Bacteria</taxon>
        <taxon>Pseudomonadati</taxon>
        <taxon>Pseudomonadota</taxon>
        <taxon>Gammaproteobacteria</taxon>
        <taxon>Cellvibrionales</taxon>
        <taxon>Cellvibrionaceae</taxon>
        <taxon>Saccharophagus</taxon>
    </lineage>
</organism>
<dbReference type="EMBL" id="JAUOPB010000060">
    <property type="protein sequence ID" value="MDO6424950.1"/>
    <property type="molecule type" value="Genomic_DNA"/>
</dbReference>
<feature type="non-terminal residue" evidence="1">
    <location>
        <position position="128"/>
    </location>
</feature>
<comment type="caution">
    <text evidence="1">The sequence shown here is derived from an EMBL/GenBank/DDBJ whole genome shotgun (WGS) entry which is preliminary data.</text>
</comment>
<proteinExistence type="predicted"/>
<dbReference type="AlphaFoldDB" id="A0AAW7XAN2"/>
<name>A0AAW7XAN2_9GAMM</name>
<sequence length="128" mass="14273">NSSGAIKSDLLAEINGKTDHTFGFVFLNHKGVPGWAESKYGPGFKMREDTFTAYDIDNPGAREMQSFLLEGTVPLMAGKKYSDLGYMLCNEPHFITTKDGSKTVWASGPVSEYSKVKFRTWLQNKHNS</sequence>
<accession>A0AAW7XAN2</accession>
<dbReference type="Proteomes" id="UP001169760">
    <property type="component" value="Unassembled WGS sequence"/>
</dbReference>
<protein>
    <submittedName>
        <fullName evidence="1">Uncharacterized protein</fullName>
    </submittedName>
</protein>
<gene>
    <name evidence="1" type="ORF">Q4521_20880</name>
</gene>